<sequence length="524" mass="59023">MTDYIGFKWLAQHLDIRPVQPLVVESRVGSARRTVINPTREETYPMAARPEPTIVGHLMFGLRHELINLEFLARLFSVIDARVLEEWIRSEPTGAYARRAGFFFEWLTGRRLDVADTLTGNYVDALDPEQYLVAPRPPNVQRWRVRDNLPGTRDFCPTIRRTDAVRAIERYDCAAALESLEVEFGADVLMRSAVWLSIKESRASFAIEHEEKQVDRVKRFAAVMERRCGHNADPLALTALNELQAEILGTATRYGIRKSPVIVGHTHGFDNAVDYIGPPWERAGELLDGLRGSMARTVGAAPILRASLASFGFVYIHPMSDGNGRISRFLVNDVLRRDGAVPAPFILPISATITNKAKERAGYDRALEVLSRPLMDKYKDDYNFGMQYLCDDGVRSNFFFVSYDDALLAWRYPDLTQQSEYIGDVVRLTIEVEMSKEASVLRDMELAREAVKNHLEGPNSDIDQIIRSVRESGWRVSNKLVKAFPPLADASLAAAVVSAVRDVFEPPQEWVPDEDTLEPDTPTG</sequence>
<dbReference type="InterPro" id="IPR003812">
    <property type="entry name" value="Fido"/>
</dbReference>
<gene>
    <name evidence="2" type="ORF">ACFPOU_08390</name>
</gene>
<organism evidence="2 3">
    <name type="scientific">Massilia jejuensis</name>
    <dbReference type="NCBI Taxonomy" id="648894"/>
    <lineage>
        <taxon>Bacteria</taxon>
        <taxon>Pseudomonadati</taxon>
        <taxon>Pseudomonadota</taxon>
        <taxon>Betaproteobacteria</taxon>
        <taxon>Burkholderiales</taxon>
        <taxon>Oxalobacteraceae</taxon>
        <taxon>Telluria group</taxon>
        <taxon>Massilia</taxon>
    </lineage>
</organism>
<evidence type="ECO:0000259" key="1">
    <source>
        <dbReference type="PROSITE" id="PS51459"/>
    </source>
</evidence>
<dbReference type="Pfam" id="PF02661">
    <property type="entry name" value="Fic"/>
    <property type="match status" value="1"/>
</dbReference>
<comment type="caution">
    <text evidence="2">The sequence shown here is derived from an EMBL/GenBank/DDBJ whole genome shotgun (WGS) entry which is preliminary data.</text>
</comment>
<dbReference type="PROSITE" id="PS51459">
    <property type="entry name" value="FIDO"/>
    <property type="match status" value="1"/>
</dbReference>
<feature type="domain" description="Fido" evidence="1">
    <location>
        <begin position="235"/>
        <end position="387"/>
    </location>
</feature>
<dbReference type="InterPro" id="IPR040198">
    <property type="entry name" value="Fido_containing"/>
</dbReference>
<dbReference type="EMBL" id="JBHSMS010000026">
    <property type="protein sequence ID" value="MFC5511145.1"/>
    <property type="molecule type" value="Genomic_DNA"/>
</dbReference>
<dbReference type="PANTHER" id="PTHR13504">
    <property type="entry name" value="FIDO DOMAIN-CONTAINING PROTEIN DDB_G0283145"/>
    <property type="match status" value="1"/>
</dbReference>
<dbReference type="RefSeq" id="WP_379719422.1">
    <property type="nucleotide sequence ID" value="NZ_JBHSMS010000026.1"/>
</dbReference>
<dbReference type="PANTHER" id="PTHR13504:SF38">
    <property type="entry name" value="FIDO DOMAIN-CONTAINING PROTEIN"/>
    <property type="match status" value="1"/>
</dbReference>
<accession>A0ABW0PER7</accession>
<proteinExistence type="predicted"/>
<dbReference type="InterPro" id="IPR036597">
    <property type="entry name" value="Fido-like_dom_sf"/>
</dbReference>
<dbReference type="SUPFAM" id="SSF140931">
    <property type="entry name" value="Fic-like"/>
    <property type="match status" value="1"/>
</dbReference>
<dbReference type="Gene3D" id="1.10.3290.10">
    <property type="entry name" value="Fido-like domain"/>
    <property type="match status" value="1"/>
</dbReference>
<evidence type="ECO:0000313" key="3">
    <source>
        <dbReference type="Proteomes" id="UP001596031"/>
    </source>
</evidence>
<protein>
    <submittedName>
        <fullName evidence="2">Fic family protein</fullName>
    </submittedName>
</protein>
<evidence type="ECO:0000313" key="2">
    <source>
        <dbReference type="EMBL" id="MFC5511145.1"/>
    </source>
</evidence>
<dbReference type="Proteomes" id="UP001596031">
    <property type="component" value="Unassembled WGS sequence"/>
</dbReference>
<keyword evidence="3" id="KW-1185">Reference proteome</keyword>
<reference evidence="3" key="1">
    <citation type="journal article" date="2019" name="Int. J. Syst. Evol. Microbiol.">
        <title>The Global Catalogue of Microorganisms (GCM) 10K type strain sequencing project: providing services to taxonomists for standard genome sequencing and annotation.</title>
        <authorList>
            <consortium name="The Broad Institute Genomics Platform"/>
            <consortium name="The Broad Institute Genome Sequencing Center for Infectious Disease"/>
            <person name="Wu L."/>
            <person name="Ma J."/>
        </authorList>
    </citation>
    <scope>NUCLEOTIDE SEQUENCE [LARGE SCALE GENOMIC DNA]</scope>
    <source>
        <strain evidence="3">CCUG 38813</strain>
    </source>
</reference>
<name>A0ABW0PER7_9BURK</name>